<dbReference type="Proteomes" id="UP000184171">
    <property type="component" value="Unassembled WGS sequence"/>
</dbReference>
<dbReference type="EMBL" id="FQZT01000001">
    <property type="protein sequence ID" value="SHI59680.1"/>
    <property type="molecule type" value="Genomic_DNA"/>
</dbReference>
<evidence type="ECO:0000259" key="2">
    <source>
        <dbReference type="Pfam" id="PF13435"/>
    </source>
</evidence>
<keyword evidence="4" id="KW-1185">Reference proteome</keyword>
<dbReference type="Gene3D" id="1.10.1130.10">
    <property type="entry name" value="Flavocytochrome C3, Chain A"/>
    <property type="match status" value="1"/>
</dbReference>
<dbReference type="AlphaFoldDB" id="A0A1M6CF73"/>
<evidence type="ECO:0000313" key="3">
    <source>
        <dbReference type="EMBL" id="SHI59680.1"/>
    </source>
</evidence>
<evidence type="ECO:0000256" key="1">
    <source>
        <dbReference type="SAM" id="SignalP"/>
    </source>
</evidence>
<dbReference type="Pfam" id="PF13435">
    <property type="entry name" value="Cytochrome_C554"/>
    <property type="match status" value="1"/>
</dbReference>
<reference evidence="3 4" key="1">
    <citation type="submission" date="2016-11" db="EMBL/GenBank/DDBJ databases">
        <authorList>
            <person name="Jaros S."/>
            <person name="Januszkiewicz K."/>
            <person name="Wedrychowicz H."/>
        </authorList>
    </citation>
    <scope>NUCLEOTIDE SEQUENCE [LARGE SCALE GENOMIC DNA]</scope>
    <source>
        <strain evidence="3 4">DSM 5091</strain>
    </source>
</reference>
<protein>
    <submittedName>
        <fullName evidence="3">Cytochrome c554 and c-prime</fullName>
    </submittedName>
</protein>
<dbReference type="SUPFAM" id="SSF48695">
    <property type="entry name" value="Multiheme cytochromes"/>
    <property type="match status" value="1"/>
</dbReference>
<feature type="signal peptide" evidence="1">
    <location>
        <begin position="1"/>
        <end position="28"/>
    </location>
</feature>
<accession>A0A1M6CF73</accession>
<organism evidence="3 4">
    <name type="scientific">Malonomonas rubra DSM 5091</name>
    <dbReference type="NCBI Taxonomy" id="1122189"/>
    <lineage>
        <taxon>Bacteria</taxon>
        <taxon>Pseudomonadati</taxon>
        <taxon>Thermodesulfobacteriota</taxon>
        <taxon>Desulfuromonadia</taxon>
        <taxon>Desulfuromonadales</taxon>
        <taxon>Geopsychrobacteraceae</taxon>
        <taxon>Malonomonas</taxon>
    </lineage>
</organism>
<dbReference type="InterPro" id="IPR036280">
    <property type="entry name" value="Multihaem_cyt_sf"/>
</dbReference>
<name>A0A1M6CF73_MALRU</name>
<feature type="domain" description="Cytochrome c-552/4" evidence="2">
    <location>
        <begin position="85"/>
        <end position="166"/>
    </location>
</feature>
<dbReference type="PROSITE" id="PS51257">
    <property type="entry name" value="PROKAR_LIPOPROTEIN"/>
    <property type="match status" value="1"/>
</dbReference>
<proteinExistence type="predicted"/>
<dbReference type="RefSeq" id="WP_208610108.1">
    <property type="nucleotide sequence ID" value="NZ_FQZT01000001.1"/>
</dbReference>
<dbReference type="InterPro" id="IPR023155">
    <property type="entry name" value="Cyt_c-552/4"/>
</dbReference>
<gene>
    <name evidence="3" type="ORF">SAMN02745165_00509</name>
</gene>
<feature type="chain" id="PRO_5012838865" evidence="1">
    <location>
        <begin position="29"/>
        <end position="470"/>
    </location>
</feature>
<evidence type="ECO:0000313" key="4">
    <source>
        <dbReference type="Proteomes" id="UP000184171"/>
    </source>
</evidence>
<sequence length="470" mass="51924">MKRFALFALFVLVAAVLTSCGLYNSKMASDPADVETVAVVEDAATEQAEETAEPVVAATEEVVEEAKPAEPQIFEPGSFESPDRCKNCHRDIYNDWKESMHAHAWTEKWYQQDFMMAHHETDGATDLLCGACHAPIAARTGQLPPADGSMFDETAKRGISCDFCHTVTGLDQMYNMGHVSEPGNEKKGPRGDGRSLYHGVKFNENHTKADFCGSCHMVIHPANGTHIIDTWQDWKTNWYGEQNITCQDCHMTPTPGVQETPGRAALLGKWRDNMPYHGFVGASSYVQDAMGNKKQAEMAREYLKSAAEMKLAETVAGDGNLALTVEVHNVGAGHKIPTGTTYIRIMWLEVIVTDATGKVVYSSGLVDEKNHVDPDAVFFRVQFRDADGNLTGKSWRAQGIGYDRRIPAKGMDSETYQIALPAKGEYQVSTRLMYRSFTQATLDEAAERTGEEYPPVESVEMAAAQTRVVF</sequence>
<keyword evidence="1" id="KW-0732">Signal</keyword>
<dbReference type="STRING" id="1122189.SAMN02745165_00509"/>